<protein>
    <submittedName>
        <fullName evidence="6">Fumarate reductase/succinate dehydrogenase flavoprotein</fullName>
    </submittedName>
</protein>
<evidence type="ECO:0000256" key="4">
    <source>
        <dbReference type="ARBA" id="ARBA00023002"/>
    </source>
</evidence>
<dbReference type="GO" id="GO:0008202">
    <property type="term" value="P:steroid metabolic process"/>
    <property type="evidence" value="ECO:0007669"/>
    <property type="project" value="UniProtKB-ARBA"/>
</dbReference>
<organism evidence="6 7">
    <name type="scientific">Aequoribacter fuscus</name>
    <dbReference type="NCBI Taxonomy" id="2518989"/>
    <lineage>
        <taxon>Bacteria</taxon>
        <taxon>Pseudomonadati</taxon>
        <taxon>Pseudomonadota</taxon>
        <taxon>Gammaproteobacteria</taxon>
        <taxon>Cellvibrionales</taxon>
        <taxon>Halieaceae</taxon>
        <taxon>Aequoribacter</taxon>
    </lineage>
</organism>
<dbReference type="InterPro" id="IPR003953">
    <property type="entry name" value="FAD-dep_OxRdtase_2_FAD-bd"/>
</dbReference>
<dbReference type="Pfam" id="PF00890">
    <property type="entry name" value="FAD_binding_2"/>
    <property type="match status" value="1"/>
</dbReference>
<dbReference type="InterPro" id="IPR027477">
    <property type="entry name" value="Succ_DH/fumarate_Rdtase_cat_sf"/>
</dbReference>
<dbReference type="GO" id="GO:0016491">
    <property type="term" value="F:oxidoreductase activity"/>
    <property type="evidence" value="ECO:0007669"/>
    <property type="project" value="UniProtKB-KW"/>
</dbReference>
<dbReference type="AlphaFoldDB" id="F3L4W1"/>
<dbReference type="EMBL" id="AEIG01000091">
    <property type="protein sequence ID" value="EGG28631.1"/>
    <property type="molecule type" value="Genomic_DNA"/>
</dbReference>
<evidence type="ECO:0000259" key="5">
    <source>
        <dbReference type="Pfam" id="PF00890"/>
    </source>
</evidence>
<dbReference type="PRINTS" id="PR00411">
    <property type="entry name" value="PNDRDTASEI"/>
</dbReference>
<dbReference type="Proteomes" id="UP000005615">
    <property type="component" value="Unassembled WGS sequence"/>
</dbReference>
<dbReference type="eggNOG" id="COG1053">
    <property type="taxonomic scope" value="Bacteria"/>
</dbReference>
<dbReference type="PANTHER" id="PTHR43400">
    <property type="entry name" value="FUMARATE REDUCTASE"/>
    <property type="match status" value="1"/>
</dbReference>
<dbReference type="Gene3D" id="3.90.700.10">
    <property type="entry name" value="Succinate dehydrogenase/fumarate reductase flavoprotein, catalytic domain"/>
    <property type="match status" value="1"/>
</dbReference>
<dbReference type="SUPFAM" id="SSF51905">
    <property type="entry name" value="FAD/NAD(P)-binding domain"/>
    <property type="match status" value="1"/>
</dbReference>
<accession>F3L4W1</accession>
<dbReference type="InterPro" id="IPR050315">
    <property type="entry name" value="FAD-oxidoreductase_2"/>
</dbReference>
<keyword evidence="3" id="KW-0274">FAD</keyword>
<name>F3L4W1_9GAMM</name>
<keyword evidence="4" id="KW-0560">Oxidoreductase</keyword>
<dbReference type="NCBIfam" id="NF005510">
    <property type="entry name" value="PRK07121.1-3"/>
    <property type="match status" value="1"/>
</dbReference>
<evidence type="ECO:0000256" key="2">
    <source>
        <dbReference type="ARBA" id="ARBA00022630"/>
    </source>
</evidence>
<comment type="cofactor">
    <cofactor evidence="1">
        <name>FAD</name>
        <dbReference type="ChEBI" id="CHEBI:57692"/>
    </cofactor>
</comment>
<keyword evidence="2" id="KW-0285">Flavoprotein</keyword>
<comment type="caution">
    <text evidence="6">The sequence shown here is derived from an EMBL/GenBank/DDBJ whole genome shotgun (WGS) entry which is preliminary data.</text>
</comment>
<feature type="domain" description="FAD-dependent oxidoreductase 2 FAD-binding" evidence="5">
    <location>
        <begin position="21"/>
        <end position="458"/>
    </location>
</feature>
<evidence type="ECO:0000256" key="1">
    <source>
        <dbReference type="ARBA" id="ARBA00001974"/>
    </source>
</evidence>
<sequence length="489" mass="52254">MSSKFKPLQRSEVEHWDAQVDVLVVGFGAAGACSAIAAHDSGAKVMIVEAASDAGGSTALSSAELYLGGGTRVQKAVGYEDTADAMYDYLMMSNAPQASAEKTRRYCDESVEHFDWLVEQGVPFKDSEYPGRAMMALTDDCLLFTGSEKAWPFKDHIPAAPRGHNLYVEGDNGGPLFMKIMAEAVAKRGIEQRFETRVLKLIVSTEDGVTRVCGAVIRQDMQEKFVEATQGVMLCCGGFVMNEDMVKQYAPELLKASVPIGNPNDTGSGIQMGMSVGGAVINMHEGFVSLPYYPPATLTYGILVNAQGQRFINEDAYHGRVGAACLRQVGGPVYFVMNVEDYEGYETQSYLGSPIGGTGETVDELAAELNLPEGQLQNCIETFNRFAKEGQDPLFHKDAAWLKPLEPPLVALDCTPGNGTFYPYFTLGGLDTTVDGQVLTAGGEVIPGLYAAGRTACGVPRRGDGYASGSSVGDASFSGRVAGLHIAKS</sequence>
<dbReference type="SUPFAM" id="SSF56425">
    <property type="entry name" value="Succinate dehydrogenase/fumarate reductase flavoprotein, catalytic domain"/>
    <property type="match status" value="1"/>
</dbReference>
<dbReference type="InterPro" id="IPR036188">
    <property type="entry name" value="FAD/NAD-bd_sf"/>
</dbReference>
<dbReference type="Gene3D" id="3.50.50.60">
    <property type="entry name" value="FAD/NAD(P)-binding domain"/>
    <property type="match status" value="1"/>
</dbReference>
<evidence type="ECO:0000313" key="7">
    <source>
        <dbReference type="Proteomes" id="UP000005615"/>
    </source>
</evidence>
<evidence type="ECO:0000313" key="6">
    <source>
        <dbReference type="EMBL" id="EGG28631.1"/>
    </source>
</evidence>
<dbReference type="PANTHER" id="PTHR43400:SF10">
    <property type="entry name" value="3-OXOSTEROID 1-DEHYDROGENASE"/>
    <property type="match status" value="1"/>
</dbReference>
<dbReference type="RefSeq" id="WP_009576878.1">
    <property type="nucleotide sequence ID" value="NZ_AEIG01000091.1"/>
</dbReference>
<keyword evidence="7" id="KW-1185">Reference proteome</keyword>
<dbReference type="PROSITE" id="PS51257">
    <property type="entry name" value="PROKAR_LIPOPROTEIN"/>
    <property type="match status" value="1"/>
</dbReference>
<proteinExistence type="predicted"/>
<dbReference type="OrthoDB" id="337830at2"/>
<evidence type="ECO:0000256" key="3">
    <source>
        <dbReference type="ARBA" id="ARBA00022827"/>
    </source>
</evidence>
<dbReference type="STRING" id="2518989.IMCC3088_2739"/>
<gene>
    <name evidence="6" type="ORF">IMCC3088_2739</name>
</gene>
<reference evidence="6 7" key="1">
    <citation type="journal article" date="2011" name="J. Bacteriol.">
        <title>Genome sequence of strain IMCC3088, a proteorhodopsin-containing marine bacterium belonging to the OM60/NOR5 clade.</title>
        <authorList>
            <person name="Jang Y."/>
            <person name="Oh H.M."/>
            <person name="Kang I."/>
            <person name="Lee K."/>
            <person name="Yang S.J."/>
            <person name="Cho J.C."/>
        </authorList>
    </citation>
    <scope>NUCLEOTIDE SEQUENCE [LARGE SCALE GENOMIC DNA]</scope>
    <source>
        <strain evidence="6 7">IMCC3088</strain>
    </source>
</reference>